<dbReference type="Gene3D" id="3.90.50.10">
    <property type="entry name" value="Photosynthetic Reaction Center, subunit H, domain 2"/>
    <property type="match status" value="1"/>
</dbReference>
<dbReference type="EMBL" id="PDJI01000004">
    <property type="protein sequence ID" value="PFG41138.1"/>
    <property type="molecule type" value="Genomic_DNA"/>
</dbReference>
<dbReference type="GO" id="GO:0030077">
    <property type="term" value="C:plasma membrane light-harvesting complex"/>
    <property type="evidence" value="ECO:0007669"/>
    <property type="project" value="InterPro"/>
</dbReference>
<reference evidence="1 2" key="1">
    <citation type="submission" date="2017-10" db="EMBL/GenBank/DDBJ databases">
        <title>Sequencing the genomes of 1000 actinobacteria strains.</title>
        <authorList>
            <person name="Klenk H.-P."/>
        </authorList>
    </citation>
    <scope>NUCLEOTIDE SEQUENCE [LARGE SCALE GENOMIC DNA]</scope>
    <source>
        <strain evidence="1 2">DSM 21838</strain>
    </source>
</reference>
<dbReference type="InterPro" id="IPR014747">
    <property type="entry name" value="Bac_photo_RC_H_C"/>
</dbReference>
<comment type="caution">
    <text evidence="1">The sequence shown here is derived from an EMBL/GenBank/DDBJ whole genome shotgun (WGS) entry which is preliminary data.</text>
</comment>
<evidence type="ECO:0000313" key="2">
    <source>
        <dbReference type="Proteomes" id="UP000222106"/>
    </source>
</evidence>
<gene>
    <name evidence="1" type="ORF">ATJ97_3686</name>
</gene>
<sequence length="114" mass="12438">MRQTSGAWTFRDGPHDIEGLVSWTVEARDGEVGKVDDASLDAGEGAIVVATGPVLLGHMVLLPAGLVERVDPEHRRVHVGATREQIESSPRRRTSVRLDDEDFRARVAAHYGLS</sequence>
<dbReference type="GO" id="GO:0019684">
    <property type="term" value="P:photosynthesis, light reaction"/>
    <property type="evidence" value="ECO:0007669"/>
    <property type="project" value="InterPro"/>
</dbReference>
<organism evidence="1 2">
    <name type="scientific">Georgenia soli</name>
    <dbReference type="NCBI Taxonomy" id="638953"/>
    <lineage>
        <taxon>Bacteria</taxon>
        <taxon>Bacillati</taxon>
        <taxon>Actinomycetota</taxon>
        <taxon>Actinomycetes</taxon>
        <taxon>Micrococcales</taxon>
        <taxon>Bogoriellaceae</taxon>
        <taxon>Georgenia</taxon>
    </lineage>
</organism>
<dbReference type="Proteomes" id="UP000222106">
    <property type="component" value="Unassembled WGS sequence"/>
</dbReference>
<dbReference type="SUPFAM" id="SSF50346">
    <property type="entry name" value="PRC-barrel domain"/>
    <property type="match status" value="1"/>
</dbReference>
<dbReference type="AlphaFoldDB" id="A0A2A9EQG2"/>
<accession>A0A2A9EQG2</accession>
<evidence type="ECO:0000313" key="1">
    <source>
        <dbReference type="EMBL" id="PFG41138.1"/>
    </source>
</evidence>
<evidence type="ECO:0008006" key="3">
    <source>
        <dbReference type="Google" id="ProtNLM"/>
    </source>
</evidence>
<keyword evidence="2" id="KW-1185">Reference proteome</keyword>
<protein>
    <recommendedName>
        <fullName evidence="3">PRC-barrel domain protein</fullName>
    </recommendedName>
</protein>
<dbReference type="InterPro" id="IPR011033">
    <property type="entry name" value="PRC_barrel-like_sf"/>
</dbReference>
<dbReference type="RefSeq" id="WP_143427074.1">
    <property type="nucleotide sequence ID" value="NZ_PDJI01000004.1"/>
</dbReference>
<proteinExistence type="predicted"/>
<name>A0A2A9EQG2_9MICO</name>
<dbReference type="OrthoDB" id="510842at2"/>